<evidence type="ECO:0000256" key="1">
    <source>
        <dbReference type="SAM" id="MobiDB-lite"/>
    </source>
</evidence>
<keyword evidence="3" id="KW-1185">Reference proteome</keyword>
<evidence type="ECO:0000313" key="2">
    <source>
        <dbReference type="EMBL" id="VDN16661.1"/>
    </source>
</evidence>
<sequence length="94" mass="10081">MDGTERGGEVDRANGRRLLVAMAEFLNVPQRKYLVCTCKSSAESGLGGPRPRVTHRVEPSEKHNSEDLCSNGGNRYKDACAPVNGSCVFVISGA</sequence>
<organism evidence="2 3">
    <name type="scientific">Dibothriocephalus latus</name>
    <name type="common">Fish tapeworm</name>
    <name type="synonym">Diphyllobothrium latum</name>
    <dbReference type="NCBI Taxonomy" id="60516"/>
    <lineage>
        <taxon>Eukaryota</taxon>
        <taxon>Metazoa</taxon>
        <taxon>Spiralia</taxon>
        <taxon>Lophotrochozoa</taxon>
        <taxon>Platyhelminthes</taxon>
        <taxon>Cestoda</taxon>
        <taxon>Eucestoda</taxon>
        <taxon>Diphyllobothriidea</taxon>
        <taxon>Diphyllobothriidae</taxon>
        <taxon>Dibothriocephalus</taxon>
    </lineage>
</organism>
<accession>A0A3P7MFG4</accession>
<feature type="region of interest" description="Disordered" evidence="1">
    <location>
        <begin position="41"/>
        <end position="69"/>
    </location>
</feature>
<feature type="compositionally biased region" description="Basic and acidic residues" evidence="1">
    <location>
        <begin position="55"/>
        <end position="66"/>
    </location>
</feature>
<gene>
    <name evidence="2" type="ORF">DILT_LOCUS12492</name>
</gene>
<dbReference type="AlphaFoldDB" id="A0A3P7MFG4"/>
<evidence type="ECO:0000313" key="3">
    <source>
        <dbReference type="Proteomes" id="UP000281553"/>
    </source>
</evidence>
<protein>
    <submittedName>
        <fullName evidence="2">Uncharacterized protein</fullName>
    </submittedName>
</protein>
<reference evidence="2 3" key="1">
    <citation type="submission" date="2018-11" db="EMBL/GenBank/DDBJ databases">
        <authorList>
            <consortium name="Pathogen Informatics"/>
        </authorList>
    </citation>
    <scope>NUCLEOTIDE SEQUENCE [LARGE SCALE GENOMIC DNA]</scope>
</reference>
<dbReference type="Proteomes" id="UP000281553">
    <property type="component" value="Unassembled WGS sequence"/>
</dbReference>
<name>A0A3P7MFG4_DIBLA</name>
<dbReference type="EMBL" id="UYRU01066640">
    <property type="protein sequence ID" value="VDN16661.1"/>
    <property type="molecule type" value="Genomic_DNA"/>
</dbReference>
<proteinExistence type="predicted"/>